<organism evidence="1 2">
    <name type="scientific">Colwellia psychrerythraea</name>
    <name type="common">Vibrio psychroerythus</name>
    <dbReference type="NCBI Taxonomy" id="28229"/>
    <lineage>
        <taxon>Bacteria</taxon>
        <taxon>Pseudomonadati</taxon>
        <taxon>Pseudomonadota</taxon>
        <taxon>Gammaproteobacteria</taxon>
        <taxon>Alteromonadales</taxon>
        <taxon>Colwelliaceae</taxon>
        <taxon>Colwellia</taxon>
    </lineage>
</organism>
<dbReference type="AlphaFoldDB" id="A0A099KGQ1"/>
<gene>
    <name evidence="1" type="ORF">GAB14E_0714</name>
</gene>
<proteinExistence type="predicted"/>
<evidence type="ECO:0000313" key="2">
    <source>
        <dbReference type="Proteomes" id="UP000029868"/>
    </source>
</evidence>
<sequence length="115" mass="13454">MRTIKDVQFDLKQWGNFWARQEEGQGYSSKSNVQAIKEACEVDCASSSTLYLFNNSADSIHVPVHIERIDNSLEILNHQCKIALRQRYINKGAILYFSDRPTFLFWIRKAERELL</sequence>
<name>A0A099KGQ1_COLPS</name>
<comment type="caution">
    <text evidence="1">The sequence shown here is derived from an EMBL/GenBank/DDBJ whole genome shotgun (WGS) entry which is preliminary data.</text>
</comment>
<reference evidence="1 2" key="1">
    <citation type="submission" date="2014-08" db="EMBL/GenBank/DDBJ databases">
        <title>Genomic and Phenotypic Diversity of Colwellia psychrerythraea strains from Disparate Marine Basins.</title>
        <authorList>
            <person name="Techtmann S.M."/>
            <person name="Stelling S.C."/>
            <person name="Utturkar S.M."/>
            <person name="Alshibli N."/>
            <person name="Harris A."/>
            <person name="Brown S.D."/>
            <person name="Hazen T.C."/>
        </authorList>
    </citation>
    <scope>NUCLEOTIDE SEQUENCE [LARGE SCALE GENOMIC DNA]</scope>
    <source>
        <strain evidence="1 2">GAB14E</strain>
    </source>
</reference>
<dbReference type="OrthoDB" id="6304891at2"/>
<dbReference type="Proteomes" id="UP000029868">
    <property type="component" value="Unassembled WGS sequence"/>
</dbReference>
<dbReference type="EMBL" id="JQEC01000055">
    <property type="protein sequence ID" value="KGJ89521.1"/>
    <property type="molecule type" value="Genomic_DNA"/>
</dbReference>
<protein>
    <submittedName>
        <fullName evidence="1">Uncharacterized protein</fullName>
    </submittedName>
</protein>
<accession>A0A099KGQ1</accession>
<dbReference type="RefSeq" id="WP_033083885.1">
    <property type="nucleotide sequence ID" value="NZ_JQEC01000055.1"/>
</dbReference>
<evidence type="ECO:0000313" key="1">
    <source>
        <dbReference type="EMBL" id="KGJ89521.1"/>
    </source>
</evidence>